<proteinExistence type="predicted"/>
<dbReference type="EMBL" id="GIFC01007340">
    <property type="protein sequence ID" value="MXU89423.1"/>
    <property type="molecule type" value="Transcribed_RNA"/>
</dbReference>
<organism evidence="1">
    <name type="scientific">Ixodes ricinus</name>
    <name type="common">Common tick</name>
    <name type="synonym">Acarus ricinus</name>
    <dbReference type="NCBI Taxonomy" id="34613"/>
    <lineage>
        <taxon>Eukaryota</taxon>
        <taxon>Metazoa</taxon>
        <taxon>Ecdysozoa</taxon>
        <taxon>Arthropoda</taxon>
        <taxon>Chelicerata</taxon>
        <taxon>Arachnida</taxon>
        <taxon>Acari</taxon>
        <taxon>Parasitiformes</taxon>
        <taxon>Ixodida</taxon>
        <taxon>Ixodoidea</taxon>
        <taxon>Ixodidae</taxon>
        <taxon>Ixodinae</taxon>
        <taxon>Ixodes</taxon>
    </lineage>
</organism>
<name>A0A6B0UIQ6_IXORI</name>
<protein>
    <submittedName>
        <fullName evidence="1">Putative tick transposon</fullName>
    </submittedName>
</protein>
<evidence type="ECO:0000313" key="1">
    <source>
        <dbReference type="EMBL" id="MXU89423.1"/>
    </source>
</evidence>
<reference evidence="1" key="1">
    <citation type="submission" date="2019-12" db="EMBL/GenBank/DDBJ databases">
        <title>An insight into the sialome of adult female Ixodes ricinus ticks feeding for 6 days.</title>
        <authorList>
            <person name="Perner J."/>
            <person name="Ribeiro J.M.C."/>
        </authorList>
    </citation>
    <scope>NUCLEOTIDE SEQUENCE</scope>
    <source>
        <strain evidence="1">Semi-engorged</strain>
        <tissue evidence="1">Salivary glands</tissue>
    </source>
</reference>
<dbReference type="AlphaFoldDB" id="A0A6B0UIQ6"/>
<sequence length="108" mass="12293">MAAAKGGHFCQVNRIPVYRSMPLYLVGARVYWTNWAVFNERAREDRLAVRNKSGGHLAVHCMRCQCDPLSELTKFIKRANKKTEREIVEAYSIKSLGDNCVSLPSIFC</sequence>
<accession>A0A6B0UIQ6</accession>